<gene>
    <name evidence="1" type="ORF">MSHI_17180</name>
</gene>
<keyword evidence="2" id="KW-1185">Reference proteome</keyword>
<evidence type="ECO:0000313" key="2">
    <source>
        <dbReference type="Proteomes" id="UP000467236"/>
    </source>
</evidence>
<dbReference type="KEGG" id="mshj:MSHI_17180"/>
<proteinExistence type="predicted"/>
<name>A0A7I7MPV0_9MYCO</name>
<reference evidence="1 2" key="1">
    <citation type="journal article" date="2019" name="Emerg. Microbes Infect.">
        <title>Comprehensive subspecies identification of 175 nontuberculous mycobacteria species based on 7547 genomic profiles.</title>
        <authorList>
            <person name="Matsumoto Y."/>
            <person name="Kinjo T."/>
            <person name="Motooka D."/>
            <person name="Nabeya D."/>
            <person name="Jung N."/>
            <person name="Uechi K."/>
            <person name="Horii T."/>
            <person name="Iida T."/>
            <person name="Fujita J."/>
            <person name="Nakamura S."/>
        </authorList>
    </citation>
    <scope>NUCLEOTIDE SEQUENCE [LARGE SCALE GENOMIC DNA]</scope>
    <source>
        <strain evidence="1 2">JCM 14233</strain>
    </source>
</reference>
<sequence length="101" mass="10838">MFEYYHGWLAYATPLKGKSNVTRVNSVTNDAKRPGLSGHGRACPNDIQQNHAAAPIPPITLAIHSAAAAKYSRKLIGRGRDRAAAVRSRTIGHGPIVIVRG</sequence>
<accession>A0A7I7MPV0</accession>
<organism evidence="1 2">
    <name type="scientific">Mycobacterium shinjukuense</name>
    <dbReference type="NCBI Taxonomy" id="398694"/>
    <lineage>
        <taxon>Bacteria</taxon>
        <taxon>Bacillati</taxon>
        <taxon>Actinomycetota</taxon>
        <taxon>Actinomycetes</taxon>
        <taxon>Mycobacteriales</taxon>
        <taxon>Mycobacteriaceae</taxon>
        <taxon>Mycobacterium</taxon>
    </lineage>
</organism>
<dbReference type="Proteomes" id="UP000467236">
    <property type="component" value="Chromosome"/>
</dbReference>
<protein>
    <submittedName>
        <fullName evidence="1">Uncharacterized protein</fullName>
    </submittedName>
</protein>
<dbReference type="EMBL" id="AP022575">
    <property type="protein sequence ID" value="BBX73812.1"/>
    <property type="molecule type" value="Genomic_DNA"/>
</dbReference>
<dbReference type="AlphaFoldDB" id="A0A7I7MPV0"/>
<evidence type="ECO:0000313" key="1">
    <source>
        <dbReference type="EMBL" id="BBX73812.1"/>
    </source>
</evidence>